<evidence type="ECO:0000256" key="3">
    <source>
        <dbReference type="ARBA" id="ARBA00023315"/>
    </source>
</evidence>
<comment type="similarity">
    <text evidence="1">Belongs to the plant acyltransferase family.</text>
</comment>
<dbReference type="KEGG" id="dcr:108226091"/>
<evidence type="ECO:0000256" key="2">
    <source>
        <dbReference type="ARBA" id="ARBA00022679"/>
    </source>
</evidence>
<accession>A0AAF1B505</accession>
<protein>
    <recommendedName>
        <fullName evidence="6">Transferase, Chloramphenicol acetyltransferase-like domain protein</fullName>
    </recommendedName>
</protein>
<dbReference type="PANTHER" id="PTHR31623:SF118">
    <property type="entry name" value="BAHD ACYLTRANSFERASE"/>
    <property type="match status" value="1"/>
</dbReference>
<dbReference type="Gene3D" id="3.30.559.10">
    <property type="entry name" value="Chloramphenicol acetyltransferase-like domain"/>
    <property type="match status" value="2"/>
</dbReference>
<evidence type="ECO:0008006" key="6">
    <source>
        <dbReference type="Google" id="ProtNLM"/>
    </source>
</evidence>
<gene>
    <name evidence="4" type="ORF">DCAR_0624280</name>
</gene>
<keyword evidence="2" id="KW-0808">Transferase</keyword>
<dbReference type="Proteomes" id="UP000077755">
    <property type="component" value="Chromosome 6"/>
</dbReference>
<evidence type="ECO:0000313" key="5">
    <source>
        <dbReference type="Proteomes" id="UP000077755"/>
    </source>
</evidence>
<dbReference type="AlphaFoldDB" id="A0AAF1B505"/>
<dbReference type="InterPro" id="IPR023213">
    <property type="entry name" value="CAT-like_dom_sf"/>
</dbReference>
<dbReference type="GO" id="GO:0016746">
    <property type="term" value="F:acyltransferase activity"/>
    <property type="evidence" value="ECO:0007669"/>
    <property type="project" value="UniProtKB-KW"/>
</dbReference>
<reference evidence="4" key="2">
    <citation type="submission" date="2022-03" db="EMBL/GenBank/DDBJ databases">
        <title>Draft title - Genomic analysis of global carrot germplasm unveils the trajectory of domestication and the origin of high carotenoid orange carrot.</title>
        <authorList>
            <person name="Iorizzo M."/>
            <person name="Ellison S."/>
            <person name="Senalik D."/>
            <person name="Macko-Podgorni A."/>
            <person name="Grzebelus D."/>
            <person name="Bostan H."/>
            <person name="Rolling W."/>
            <person name="Curaba J."/>
            <person name="Simon P."/>
        </authorList>
    </citation>
    <scope>NUCLEOTIDE SEQUENCE</scope>
    <source>
        <tissue evidence="4">Leaf</tissue>
    </source>
</reference>
<dbReference type="Pfam" id="PF02458">
    <property type="entry name" value="Transferase"/>
    <property type="match status" value="1"/>
</dbReference>
<proteinExistence type="inferred from homology"/>
<keyword evidence="5" id="KW-1185">Reference proteome</keyword>
<dbReference type="EMBL" id="CP093348">
    <property type="protein sequence ID" value="WOH04868.1"/>
    <property type="molecule type" value="Genomic_DNA"/>
</dbReference>
<organism evidence="4 5">
    <name type="scientific">Daucus carota subsp. sativus</name>
    <name type="common">Carrot</name>
    <dbReference type="NCBI Taxonomy" id="79200"/>
    <lineage>
        <taxon>Eukaryota</taxon>
        <taxon>Viridiplantae</taxon>
        <taxon>Streptophyta</taxon>
        <taxon>Embryophyta</taxon>
        <taxon>Tracheophyta</taxon>
        <taxon>Spermatophyta</taxon>
        <taxon>Magnoliopsida</taxon>
        <taxon>eudicotyledons</taxon>
        <taxon>Gunneridae</taxon>
        <taxon>Pentapetalae</taxon>
        <taxon>asterids</taxon>
        <taxon>campanulids</taxon>
        <taxon>Apiales</taxon>
        <taxon>Apiaceae</taxon>
        <taxon>Apioideae</taxon>
        <taxon>Scandiceae</taxon>
        <taxon>Daucinae</taxon>
        <taxon>Daucus</taxon>
        <taxon>Daucus sect. Daucus</taxon>
    </lineage>
</organism>
<evidence type="ECO:0000313" key="4">
    <source>
        <dbReference type="EMBL" id="WOH04868.1"/>
    </source>
</evidence>
<dbReference type="PANTHER" id="PTHR31623">
    <property type="entry name" value="F21J9.9"/>
    <property type="match status" value="1"/>
</dbReference>
<evidence type="ECO:0000256" key="1">
    <source>
        <dbReference type="ARBA" id="ARBA00009861"/>
    </source>
</evidence>
<name>A0AAF1B505_DAUCS</name>
<keyword evidence="3" id="KW-0012">Acyltransferase</keyword>
<reference evidence="4" key="1">
    <citation type="journal article" date="2016" name="Nat. Genet.">
        <title>A high-quality carrot genome assembly provides new insights into carotenoid accumulation and asterid genome evolution.</title>
        <authorList>
            <person name="Iorizzo M."/>
            <person name="Ellison S."/>
            <person name="Senalik D."/>
            <person name="Zeng P."/>
            <person name="Satapoomin P."/>
            <person name="Huang J."/>
            <person name="Bowman M."/>
            <person name="Iovene M."/>
            <person name="Sanseverino W."/>
            <person name="Cavagnaro P."/>
            <person name="Yildiz M."/>
            <person name="Macko-Podgorni A."/>
            <person name="Moranska E."/>
            <person name="Grzebelus E."/>
            <person name="Grzebelus D."/>
            <person name="Ashrafi H."/>
            <person name="Zheng Z."/>
            <person name="Cheng S."/>
            <person name="Spooner D."/>
            <person name="Van Deynze A."/>
            <person name="Simon P."/>
        </authorList>
    </citation>
    <scope>NUCLEOTIDE SEQUENCE</scope>
    <source>
        <tissue evidence="4">Leaf</tissue>
    </source>
</reference>
<sequence length="445" mass="49184">MIIRGLIRRHLHIVSKSKTNIKPASPTPLNLKPYILPLHDLGLPGPYTPMIFFYSNPQSLAHKATIPNLLKNSLSNTLSKYYPFAGKLSSSGSRIEYNDQGIEFFEAQVACKLSEILEKTPTRDEEDGYGHLCPPGTIWGPLLSSGNLMAVQLNHFSCGGIAVAVSLSHSIADALTLLSFLSYWASLCRDPDNEEKLVHLSPTFLNELQQSSPPSCNDDLTAFEFSHPEKFWITTEIVFPNSKIAKLKAEVEMQDRQDGLNQNYTRNELVTALLYRCAVGAATASNSGAYTKSVLMNTINMRPLMDPPLPKTSVGNLIAINHVPTSTMNETRLNTLIAQMKKGKMQLKGTKSLVDGKNLAQILKYAKTDHKPYYVSSICNFPLYDEMDFGWGRPVKAALVDIGLYNSAVLMDTPSGDGINTIIGLEEQDMKNFLADKDLLAYASF</sequence>